<evidence type="ECO:0000313" key="3">
    <source>
        <dbReference type="Proteomes" id="UP000694501"/>
    </source>
</evidence>
<dbReference type="RefSeq" id="WP_211040472.1">
    <property type="nucleotide sequence ID" value="NZ_JAELVF020000001.1"/>
</dbReference>
<proteinExistence type="predicted"/>
<dbReference type="AlphaFoldDB" id="A0A949JGZ2"/>
<dbReference type="EMBL" id="JAELVF020000001">
    <property type="protein sequence ID" value="MBU7598379.1"/>
    <property type="molecule type" value="Genomic_DNA"/>
</dbReference>
<gene>
    <name evidence="2" type="ORF">JGS22_012315</name>
</gene>
<feature type="region of interest" description="Disordered" evidence="1">
    <location>
        <begin position="59"/>
        <end position="81"/>
    </location>
</feature>
<keyword evidence="3" id="KW-1185">Reference proteome</keyword>
<name>A0A949JGZ2_9ACTN</name>
<dbReference type="Proteomes" id="UP000694501">
    <property type="component" value="Unassembled WGS sequence"/>
</dbReference>
<sequence>MTHQLALLGLALLLTMAVVLDSVLRHRYRMSVLRTVETAPITRQGRDAAVLALASGLGAESTGDPVRHQPQPELPPDAPPL</sequence>
<protein>
    <submittedName>
        <fullName evidence="2">Uncharacterized protein</fullName>
    </submittedName>
</protein>
<accession>A0A949JGZ2</accession>
<evidence type="ECO:0000313" key="2">
    <source>
        <dbReference type="EMBL" id="MBU7598379.1"/>
    </source>
</evidence>
<comment type="caution">
    <text evidence="2">The sequence shown here is derived from an EMBL/GenBank/DDBJ whole genome shotgun (WGS) entry which is preliminary data.</text>
</comment>
<reference evidence="2" key="1">
    <citation type="submission" date="2021-06" db="EMBL/GenBank/DDBJ databases">
        <title>Sequencing of actinobacteria type strains.</title>
        <authorList>
            <person name="Nguyen G.-S."/>
            <person name="Wentzel A."/>
        </authorList>
    </citation>
    <scope>NUCLEOTIDE SEQUENCE</scope>
    <source>
        <strain evidence="2">P38-E01</strain>
    </source>
</reference>
<feature type="compositionally biased region" description="Pro residues" evidence="1">
    <location>
        <begin position="72"/>
        <end position="81"/>
    </location>
</feature>
<evidence type="ECO:0000256" key="1">
    <source>
        <dbReference type="SAM" id="MobiDB-lite"/>
    </source>
</evidence>
<organism evidence="2 3">
    <name type="scientific">Streptomyces tardus</name>
    <dbReference type="NCBI Taxonomy" id="2780544"/>
    <lineage>
        <taxon>Bacteria</taxon>
        <taxon>Bacillati</taxon>
        <taxon>Actinomycetota</taxon>
        <taxon>Actinomycetes</taxon>
        <taxon>Kitasatosporales</taxon>
        <taxon>Streptomycetaceae</taxon>
        <taxon>Streptomyces</taxon>
    </lineage>
</organism>